<evidence type="ECO:0000256" key="4">
    <source>
        <dbReference type="PROSITE-ProRule" id="PRU00335"/>
    </source>
</evidence>
<dbReference type="Pfam" id="PF00440">
    <property type="entry name" value="TetR_N"/>
    <property type="match status" value="1"/>
</dbReference>
<gene>
    <name evidence="6" type="ORF">D8S82_00215</name>
</gene>
<dbReference type="PROSITE" id="PS50977">
    <property type="entry name" value="HTH_TETR_2"/>
    <property type="match status" value="1"/>
</dbReference>
<feature type="domain" description="HTH tetR-type" evidence="5">
    <location>
        <begin position="6"/>
        <end position="66"/>
    </location>
</feature>
<dbReference type="EMBL" id="VIFX01000001">
    <property type="protein sequence ID" value="TQR88475.1"/>
    <property type="molecule type" value="Genomic_DNA"/>
</dbReference>
<dbReference type="GO" id="GO:0003700">
    <property type="term" value="F:DNA-binding transcription factor activity"/>
    <property type="evidence" value="ECO:0007669"/>
    <property type="project" value="TreeGrafter"/>
</dbReference>
<proteinExistence type="predicted"/>
<accession>A0A544W8B7</accession>
<organism evidence="6 7">
    <name type="scientific">Mycolicibacterium hodleri</name>
    <dbReference type="NCBI Taxonomy" id="49897"/>
    <lineage>
        <taxon>Bacteria</taxon>
        <taxon>Bacillati</taxon>
        <taxon>Actinomycetota</taxon>
        <taxon>Actinomycetes</taxon>
        <taxon>Mycobacteriales</taxon>
        <taxon>Mycobacteriaceae</taxon>
        <taxon>Mycolicibacterium</taxon>
    </lineage>
</organism>
<dbReference type="PANTHER" id="PTHR30055">
    <property type="entry name" value="HTH-TYPE TRANSCRIPTIONAL REGULATOR RUTR"/>
    <property type="match status" value="1"/>
</dbReference>
<dbReference type="AlphaFoldDB" id="A0A544W8B7"/>
<evidence type="ECO:0000259" key="5">
    <source>
        <dbReference type="PROSITE" id="PS50977"/>
    </source>
</evidence>
<dbReference type="PRINTS" id="PR00455">
    <property type="entry name" value="HTHTETR"/>
</dbReference>
<keyword evidence="1" id="KW-0805">Transcription regulation</keyword>
<dbReference type="GO" id="GO:0000976">
    <property type="term" value="F:transcription cis-regulatory region binding"/>
    <property type="evidence" value="ECO:0007669"/>
    <property type="project" value="TreeGrafter"/>
</dbReference>
<dbReference type="SUPFAM" id="SSF46689">
    <property type="entry name" value="Homeodomain-like"/>
    <property type="match status" value="1"/>
</dbReference>
<sequence length="192" mass="21420">MPRWEHGSQERLKQAAMELFDEQGFEGTSAVQIAQRAGVTTRTFFRYFPDKQSILFVDADLLRAALLQGIHDAPDVTEPLAVVVRALVDFDWEGLGPRESQRRRDAMIRSNPELLERELNKQQQMSDAFGYALRQRGVEPPAAELAARVGIQVFQASYLEWLAADGETDLATVVNASMSTLAAIMPAVTRLT</sequence>
<protein>
    <submittedName>
        <fullName evidence="6">TetR family transcriptional regulator</fullName>
    </submittedName>
</protein>
<keyword evidence="3" id="KW-0804">Transcription</keyword>
<reference evidence="6 7" key="1">
    <citation type="submission" date="2018-10" db="EMBL/GenBank/DDBJ databases">
        <title>Draft genome of Mycobacterium hodleri strain B.</title>
        <authorList>
            <person name="Amande T.J."/>
            <person name="Mcgenity T.J."/>
        </authorList>
    </citation>
    <scope>NUCLEOTIDE SEQUENCE [LARGE SCALE GENOMIC DNA]</scope>
    <source>
        <strain evidence="6 7">B</strain>
    </source>
</reference>
<dbReference type="PROSITE" id="PS01081">
    <property type="entry name" value="HTH_TETR_1"/>
    <property type="match status" value="1"/>
</dbReference>
<evidence type="ECO:0000256" key="3">
    <source>
        <dbReference type="ARBA" id="ARBA00023163"/>
    </source>
</evidence>
<keyword evidence="2 4" id="KW-0238">DNA-binding</keyword>
<evidence type="ECO:0000313" key="7">
    <source>
        <dbReference type="Proteomes" id="UP000315759"/>
    </source>
</evidence>
<dbReference type="Gene3D" id="1.10.357.10">
    <property type="entry name" value="Tetracycline Repressor, domain 2"/>
    <property type="match status" value="1"/>
</dbReference>
<comment type="caution">
    <text evidence="6">The sequence shown here is derived from an EMBL/GenBank/DDBJ whole genome shotgun (WGS) entry which is preliminary data.</text>
</comment>
<evidence type="ECO:0000256" key="2">
    <source>
        <dbReference type="ARBA" id="ARBA00023125"/>
    </source>
</evidence>
<dbReference type="InterPro" id="IPR009057">
    <property type="entry name" value="Homeodomain-like_sf"/>
</dbReference>
<dbReference type="Proteomes" id="UP000315759">
    <property type="component" value="Unassembled WGS sequence"/>
</dbReference>
<dbReference type="InterPro" id="IPR050109">
    <property type="entry name" value="HTH-type_TetR-like_transc_reg"/>
</dbReference>
<feature type="DNA-binding region" description="H-T-H motif" evidence="4">
    <location>
        <begin position="29"/>
        <end position="48"/>
    </location>
</feature>
<dbReference type="PANTHER" id="PTHR30055:SF238">
    <property type="entry name" value="MYCOFACTOCIN BIOSYNTHESIS TRANSCRIPTIONAL REGULATOR MFTR-RELATED"/>
    <property type="match status" value="1"/>
</dbReference>
<dbReference type="RefSeq" id="WP_142549717.1">
    <property type="nucleotide sequence ID" value="NZ_VIFX01000001.1"/>
</dbReference>
<evidence type="ECO:0000313" key="6">
    <source>
        <dbReference type="EMBL" id="TQR88475.1"/>
    </source>
</evidence>
<keyword evidence="7" id="KW-1185">Reference proteome</keyword>
<dbReference type="InterPro" id="IPR023772">
    <property type="entry name" value="DNA-bd_HTH_TetR-type_CS"/>
</dbReference>
<name>A0A544W8B7_9MYCO</name>
<evidence type="ECO:0000256" key="1">
    <source>
        <dbReference type="ARBA" id="ARBA00023015"/>
    </source>
</evidence>
<dbReference type="InterPro" id="IPR001647">
    <property type="entry name" value="HTH_TetR"/>
</dbReference>